<keyword evidence="2" id="KW-1185">Reference proteome</keyword>
<organism evidence="1 2">
    <name type="scientific">Pedobacter nyackensis</name>
    <dbReference type="NCBI Taxonomy" id="475255"/>
    <lineage>
        <taxon>Bacteria</taxon>
        <taxon>Pseudomonadati</taxon>
        <taxon>Bacteroidota</taxon>
        <taxon>Sphingobacteriia</taxon>
        <taxon>Sphingobacteriales</taxon>
        <taxon>Sphingobacteriaceae</taxon>
        <taxon>Pedobacter</taxon>
    </lineage>
</organism>
<dbReference type="EMBL" id="FWYB01000001">
    <property type="protein sequence ID" value="SMC56944.1"/>
    <property type="molecule type" value="Genomic_DNA"/>
</dbReference>
<dbReference type="AlphaFoldDB" id="A0A1W2A8G9"/>
<name>A0A1W2A8G9_9SPHI</name>
<gene>
    <name evidence="1" type="ORF">SAMN04488101_101308</name>
</gene>
<dbReference type="Proteomes" id="UP000192678">
    <property type="component" value="Unassembled WGS sequence"/>
</dbReference>
<reference evidence="1 2" key="1">
    <citation type="submission" date="2017-04" db="EMBL/GenBank/DDBJ databases">
        <authorList>
            <person name="Afonso C.L."/>
            <person name="Miller P.J."/>
            <person name="Scott M.A."/>
            <person name="Spackman E."/>
            <person name="Goraichik I."/>
            <person name="Dimitrov K.M."/>
            <person name="Suarez D.L."/>
            <person name="Swayne D.E."/>
        </authorList>
    </citation>
    <scope>NUCLEOTIDE SEQUENCE [LARGE SCALE GENOMIC DNA]</scope>
    <source>
        <strain evidence="1 2">DSM 19625</strain>
    </source>
</reference>
<proteinExistence type="predicted"/>
<sequence length="101" mass="11909">MYTIREEQTEVDISGLIYRALGNLKKLDILYLNADIEGKRAILSSIFYEKWTFWNGKHRTPEINEAAQLIYHINRNLRQKKTGADFYSGEVPPRTELKKNY</sequence>
<evidence type="ECO:0000313" key="2">
    <source>
        <dbReference type="Proteomes" id="UP000192678"/>
    </source>
</evidence>
<dbReference type="OrthoDB" id="9815006at2"/>
<dbReference type="RefSeq" id="WP_084286893.1">
    <property type="nucleotide sequence ID" value="NZ_FWYB01000001.1"/>
</dbReference>
<accession>A0A1W2A8G9</accession>
<protein>
    <submittedName>
        <fullName evidence="1">Uncharacterized protein</fullName>
    </submittedName>
</protein>
<evidence type="ECO:0000313" key="1">
    <source>
        <dbReference type="EMBL" id="SMC56944.1"/>
    </source>
</evidence>